<dbReference type="PROSITE" id="PS50157">
    <property type="entry name" value="ZINC_FINGER_C2H2_2"/>
    <property type="match status" value="3"/>
</dbReference>
<feature type="domain" description="C2H2-type" evidence="5">
    <location>
        <begin position="574"/>
        <end position="606"/>
    </location>
</feature>
<dbReference type="EMBL" id="MBFS01001452">
    <property type="protein sequence ID" value="PVV01007.1"/>
    <property type="molecule type" value="Genomic_DNA"/>
</dbReference>
<proteinExistence type="predicted"/>
<dbReference type="InterPro" id="IPR013087">
    <property type="entry name" value="Znf_C2H2_type"/>
</dbReference>
<dbReference type="Gene3D" id="3.30.160.60">
    <property type="entry name" value="Classic Zinc Finger"/>
    <property type="match status" value="3"/>
</dbReference>
<keyword evidence="2 4" id="KW-0863">Zinc-finger</keyword>
<evidence type="ECO:0000256" key="2">
    <source>
        <dbReference type="ARBA" id="ARBA00022771"/>
    </source>
</evidence>
<dbReference type="STRING" id="133381.A0A2T9Z904"/>
<dbReference type="AlphaFoldDB" id="A0A2T9Z904"/>
<accession>A0A2T9Z904</accession>
<dbReference type="GO" id="GO:0000978">
    <property type="term" value="F:RNA polymerase II cis-regulatory region sequence-specific DNA binding"/>
    <property type="evidence" value="ECO:0007669"/>
    <property type="project" value="TreeGrafter"/>
</dbReference>
<keyword evidence="3" id="KW-0862">Zinc</keyword>
<dbReference type="InterPro" id="IPR036236">
    <property type="entry name" value="Znf_C2H2_sf"/>
</dbReference>
<dbReference type="PANTHER" id="PTHR23235:SF120">
    <property type="entry name" value="KRUPPEL-LIKE FACTOR 15"/>
    <property type="match status" value="1"/>
</dbReference>
<sequence>MNNNLDSVAFQSQKKSDKRALKLYSSNDTFVSQSLSKHSFSDLDLLGYFQNFYIPLPFDTENINTQSVPMSTINSQNRDFRSPFEKKKHQPEIDQLEFLKDINLANIQEKNGQLGELDELLSKDINLNSIPLLDSENQVTGIFCNEMDFQNLVGSKIPNDRISNFVGFGTNSIAFPADSSDSGAVGINKNQSIDFDATLNKNNTHNEQGLTGCTNEASNKKTYSPFSPANNKTIPLDIQNPENIPTMNSSHLLSLNQTENCDGVNDGILNKFIPELFPIDNSLGTELVKNNAASAMNPESLVVNQFFGANTCYNIPDQYRQYNDLIAPASLELGLGLTVDDASPISSATKVDGSDFFSVFNEQDASINSFLLELEKSQNSLKNAQSIVNQGFSKIPSFNNFGLPAGSFGQFLQGPEQYNLPQTSVNYEREIGQRGKLQSNNNVDGFLAHQQGNVYPFGPSGQSFIRSNQIPAHFSAMNHFHPAAFDEMQVVNSLPAKLGGTNAAKKNQTQDKKALIKCPHEGCNGVFKSVSFLKSHMNTHTKARPFKCLYCASSFSRKHDLKRHTRIHTGDRPHKCKYCGRGFARTDALSRHTMYGPCSTYYSKKMVCVLNMNQVSPTSQTALVKK</sequence>
<dbReference type="FunFam" id="3.30.160.60:FF:000446">
    <property type="entry name" value="Zinc finger protein"/>
    <property type="match status" value="1"/>
</dbReference>
<organism evidence="6 7">
    <name type="scientific">Smittium megazygosporum</name>
    <dbReference type="NCBI Taxonomy" id="133381"/>
    <lineage>
        <taxon>Eukaryota</taxon>
        <taxon>Fungi</taxon>
        <taxon>Fungi incertae sedis</taxon>
        <taxon>Zoopagomycota</taxon>
        <taxon>Kickxellomycotina</taxon>
        <taxon>Harpellomycetes</taxon>
        <taxon>Harpellales</taxon>
        <taxon>Legeriomycetaceae</taxon>
        <taxon>Smittium</taxon>
    </lineage>
</organism>
<name>A0A2T9Z904_9FUNG</name>
<comment type="caution">
    <text evidence="6">The sequence shown here is derived from an EMBL/GenBank/DDBJ whole genome shotgun (WGS) entry which is preliminary data.</text>
</comment>
<dbReference type="Pfam" id="PF00096">
    <property type="entry name" value="zf-C2H2"/>
    <property type="match status" value="2"/>
</dbReference>
<keyword evidence="1" id="KW-0479">Metal-binding</keyword>
<evidence type="ECO:0000313" key="6">
    <source>
        <dbReference type="EMBL" id="PVV01007.1"/>
    </source>
</evidence>
<evidence type="ECO:0000313" key="7">
    <source>
        <dbReference type="Proteomes" id="UP000245609"/>
    </source>
</evidence>
<feature type="domain" description="C2H2-type" evidence="5">
    <location>
        <begin position="546"/>
        <end position="573"/>
    </location>
</feature>
<protein>
    <recommendedName>
        <fullName evidence="5">C2H2-type domain-containing protein</fullName>
    </recommendedName>
</protein>
<reference evidence="6 7" key="1">
    <citation type="journal article" date="2018" name="MBio">
        <title>Comparative Genomics Reveals the Core Gene Toolbox for the Fungus-Insect Symbiosis.</title>
        <authorList>
            <person name="Wang Y."/>
            <person name="Stata M."/>
            <person name="Wang W."/>
            <person name="Stajich J.E."/>
            <person name="White M.M."/>
            <person name="Moncalvo J.M."/>
        </authorList>
    </citation>
    <scope>NUCLEOTIDE SEQUENCE [LARGE SCALE GENOMIC DNA]</scope>
    <source>
        <strain evidence="6 7">SC-DP-2</strain>
    </source>
</reference>
<gene>
    <name evidence="6" type="ORF">BB560_004591</name>
</gene>
<dbReference type="OrthoDB" id="8922241at2759"/>
<evidence type="ECO:0000256" key="3">
    <source>
        <dbReference type="ARBA" id="ARBA00022833"/>
    </source>
</evidence>
<evidence type="ECO:0000256" key="1">
    <source>
        <dbReference type="ARBA" id="ARBA00022723"/>
    </source>
</evidence>
<dbReference type="FunFam" id="3.30.160.60:FF:002343">
    <property type="entry name" value="Zinc finger protein 33A"/>
    <property type="match status" value="1"/>
</dbReference>
<dbReference type="SMART" id="SM00355">
    <property type="entry name" value="ZnF_C2H2"/>
    <property type="match status" value="3"/>
</dbReference>
<evidence type="ECO:0000259" key="5">
    <source>
        <dbReference type="PROSITE" id="PS50157"/>
    </source>
</evidence>
<dbReference type="PROSITE" id="PS00028">
    <property type="entry name" value="ZINC_FINGER_C2H2_1"/>
    <property type="match status" value="2"/>
</dbReference>
<dbReference type="GO" id="GO:0000981">
    <property type="term" value="F:DNA-binding transcription factor activity, RNA polymerase II-specific"/>
    <property type="evidence" value="ECO:0007669"/>
    <property type="project" value="TreeGrafter"/>
</dbReference>
<dbReference type="SUPFAM" id="SSF57667">
    <property type="entry name" value="beta-beta-alpha zinc fingers"/>
    <property type="match status" value="2"/>
</dbReference>
<dbReference type="Proteomes" id="UP000245609">
    <property type="component" value="Unassembled WGS sequence"/>
</dbReference>
<feature type="domain" description="C2H2-type" evidence="5">
    <location>
        <begin position="516"/>
        <end position="545"/>
    </location>
</feature>
<dbReference type="GO" id="GO:0008270">
    <property type="term" value="F:zinc ion binding"/>
    <property type="evidence" value="ECO:0007669"/>
    <property type="project" value="UniProtKB-KW"/>
</dbReference>
<keyword evidence="7" id="KW-1185">Reference proteome</keyword>
<dbReference type="PANTHER" id="PTHR23235">
    <property type="entry name" value="KRUEPPEL-LIKE TRANSCRIPTION FACTOR"/>
    <property type="match status" value="1"/>
</dbReference>
<evidence type="ECO:0000256" key="4">
    <source>
        <dbReference type="PROSITE-ProRule" id="PRU00042"/>
    </source>
</evidence>